<reference evidence="2" key="1">
    <citation type="journal article" date="2020" name="Stud. Mycol.">
        <title>101 Dothideomycetes genomes: a test case for predicting lifestyles and emergence of pathogens.</title>
        <authorList>
            <person name="Haridas S."/>
            <person name="Albert R."/>
            <person name="Binder M."/>
            <person name="Bloem J."/>
            <person name="Labutti K."/>
            <person name="Salamov A."/>
            <person name="Andreopoulos B."/>
            <person name="Baker S."/>
            <person name="Barry K."/>
            <person name="Bills G."/>
            <person name="Bluhm B."/>
            <person name="Cannon C."/>
            <person name="Castanera R."/>
            <person name="Culley D."/>
            <person name="Daum C."/>
            <person name="Ezra D."/>
            <person name="Gonzalez J."/>
            <person name="Henrissat B."/>
            <person name="Kuo A."/>
            <person name="Liang C."/>
            <person name="Lipzen A."/>
            <person name="Lutzoni F."/>
            <person name="Magnuson J."/>
            <person name="Mondo S."/>
            <person name="Nolan M."/>
            <person name="Ohm R."/>
            <person name="Pangilinan J."/>
            <person name="Park H.-J."/>
            <person name="Ramirez L."/>
            <person name="Alfaro M."/>
            <person name="Sun H."/>
            <person name="Tritt A."/>
            <person name="Yoshinaga Y."/>
            <person name="Zwiers L.-H."/>
            <person name="Turgeon B."/>
            <person name="Goodwin S."/>
            <person name="Spatafora J."/>
            <person name="Crous P."/>
            <person name="Grigoriev I."/>
        </authorList>
    </citation>
    <scope>NUCLEOTIDE SEQUENCE</scope>
    <source>
        <strain evidence="2">CBS 269.34</strain>
    </source>
</reference>
<evidence type="ECO:0000256" key="1">
    <source>
        <dbReference type="SAM" id="MobiDB-lite"/>
    </source>
</evidence>
<feature type="region of interest" description="Disordered" evidence="1">
    <location>
        <begin position="1"/>
        <end position="79"/>
    </location>
</feature>
<gene>
    <name evidence="2" type="ORF">BU16DRAFT_257116</name>
</gene>
<dbReference type="AlphaFoldDB" id="A0A6A6R8M1"/>
<name>A0A6A6R8M1_9PEZI</name>
<keyword evidence="3" id="KW-1185">Reference proteome</keyword>
<feature type="compositionally biased region" description="Acidic residues" evidence="1">
    <location>
        <begin position="39"/>
        <end position="49"/>
    </location>
</feature>
<dbReference type="EMBL" id="MU004183">
    <property type="protein sequence ID" value="KAF2500744.1"/>
    <property type="molecule type" value="Genomic_DNA"/>
</dbReference>
<feature type="compositionally biased region" description="Basic and acidic residues" evidence="1">
    <location>
        <begin position="20"/>
        <end position="35"/>
    </location>
</feature>
<dbReference type="Proteomes" id="UP000799750">
    <property type="component" value="Unassembled WGS sequence"/>
</dbReference>
<organism evidence="2 3">
    <name type="scientific">Lophium mytilinum</name>
    <dbReference type="NCBI Taxonomy" id="390894"/>
    <lineage>
        <taxon>Eukaryota</taxon>
        <taxon>Fungi</taxon>
        <taxon>Dikarya</taxon>
        <taxon>Ascomycota</taxon>
        <taxon>Pezizomycotina</taxon>
        <taxon>Dothideomycetes</taxon>
        <taxon>Pleosporomycetidae</taxon>
        <taxon>Mytilinidiales</taxon>
        <taxon>Mytilinidiaceae</taxon>
        <taxon>Lophium</taxon>
    </lineage>
</organism>
<evidence type="ECO:0000313" key="3">
    <source>
        <dbReference type="Proteomes" id="UP000799750"/>
    </source>
</evidence>
<sequence>MNRTSAAPRMARGSAYTEGDGQRGRDRAPDYREARSYYTEDDDEDDEEGREQRQHRRRHRTSPADGERRRRRRHRDVEETRLAAELDIQDLRAARAEYYSVPAVERQKSSRRMAQAVEVERVASRRGTPVVRQGRSVRDGTTSGSGTRRRRKRVEDEGEDEGYVYSREVRERPRSPKVERAGTVRRVETVRESEGRSRGTRSMEAERPVRMVERVVSIKRADTPKVSRYVHVWTLCDVQRKQANVYQESFCSRTSKSVSNAAITA</sequence>
<evidence type="ECO:0000313" key="2">
    <source>
        <dbReference type="EMBL" id="KAF2500744.1"/>
    </source>
</evidence>
<accession>A0A6A6R8M1</accession>
<protein>
    <submittedName>
        <fullName evidence="2">Uncharacterized protein</fullName>
    </submittedName>
</protein>
<feature type="region of interest" description="Disordered" evidence="1">
    <location>
        <begin position="118"/>
        <end position="161"/>
    </location>
</feature>
<feature type="region of interest" description="Disordered" evidence="1">
    <location>
        <begin position="174"/>
        <end position="205"/>
    </location>
</feature>
<proteinExistence type="predicted"/>